<protein>
    <recommendedName>
        <fullName evidence="1">Putative membrane protein insertion efficiency factor</fullName>
    </recommendedName>
</protein>
<dbReference type="InterPro" id="IPR002696">
    <property type="entry name" value="Membr_insert_effic_factor_YidD"/>
</dbReference>
<feature type="region of interest" description="Disordered" evidence="2">
    <location>
        <begin position="112"/>
        <end position="135"/>
    </location>
</feature>
<name>A0ABT0JU15_9ACTN</name>
<keyword evidence="1" id="KW-1003">Cell membrane</keyword>
<dbReference type="NCBIfam" id="TIGR00278">
    <property type="entry name" value="membrane protein insertion efficiency factor YidD"/>
    <property type="match status" value="1"/>
</dbReference>
<comment type="function">
    <text evidence="1">Could be involved in insertion of integral membrane proteins into the membrane.</text>
</comment>
<feature type="region of interest" description="Disordered" evidence="2">
    <location>
        <begin position="161"/>
        <end position="185"/>
    </location>
</feature>
<reference evidence="3 4" key="1">
    <citation type="submission" date="2022-04" db="EMBL/GenBank/DDBJ databases">
        <title>Genome diversity in the genus Frankia.</title>
        <authorList>
            <person name="Carlos-Shanley C."/>
            <person name="Hahn D."/>
        </authorList>
    </citation>
    <scope>NUCLEOTIDE SEQUENCE [LARGE SCALE GENOMIC DNA]</scope>
    <source>
        <strain evidence="3 4">Ag45/Mut15</strain>
    </source>
</reference>
<dbReference type="SMART" id="SM01234">
    <property type="entry name" value="Haemolytic"/>
    <property type="match status" value="1"/>
</dbReference>
<proteinExistence type="inferred from homology"/>
<evidence type="ECO:0000313" key="3">
    <source>
        <dbReference type="EMBL" id="MCK9875040.1"/>
    </source>
</evidence>
<sequence>MTAWPVAAMVIAGLMAADLLLASAPVERRLPRLARTPAGAVRGPLAWTLGWLVRFYRAAWSARNAGMCRFEPSCSAYALAAVRRHGGVRGGLLACARLLRCQPLSAGGYDPVPGAAQESGGERGVPGDRPVGTIGRSRLVRDPRRVEPVCALGNRACRPAGVDTRRMRGRGPRSSVPVADRGREE</sequence>
<accession>A0ABT0JU15</accession>
<dbReference type="Pfam" id="PF01809">
    <property type="entry name" value="YidD"/>
    <property type="match status" value="1"/>
</dbReference>
<dbReference type="RefSeq" id="WP_248823539.1">
    <property type="nucleotide sequence ID" value="NZ_JALKFT010000003.1"/>
</dbReference>
<dbReference type="EMBL" id="JALKFT010000003">
    <property type="protein sequence ID" value="MCK9875040.1"/>
    <property type="molecule type" value="Genomic_DNA"/>
</dbReference>
<dbReference type="PANTHER" id="PTHR33383:SF1">
    <property type="entry name" value="MEMBRANE PROTEIN INSERTION EFFICIENCY FACTOR-RELATED"/>
    <property type="match status" value="1"/>
</dbReference>
<dbReference type="PANTHER" id="PTHR33383">
    <property type="entry name" value="MEMBRANE PROTEIN INSERTION EFFICIENCY FACTOR-RELATED"/>
    <property type="match status" value="1"/>
</dbReference>
<dbReference type="Proteomes" id="UP001201873">
    <property type="component" value="Unassembled WGS sequence"/>
</dbReference>
<evidence type="ECO:0000256" key="1">
    <source>
        <dbReference type="HAMAP-Rule" id="MF_00386"/>
    </source>
</evidence>
<comment type="caution">
    <text evidence="3">The sequence shown here is derived from an EMBL/GenBank/DDBJ whole genome shotgun (WGS) entry which is preliminary data.</text>
</comment>
<gene>
    <name evidence="3" type="primary">yidD</name>
    <name evidence="3" type="ORF">MXD59_04450</name>
</gene>
<keyword evidence="1" id="KW-0472">Membrane</keyword>
<comment type="subcellular location">
    <subcellularLocation>
        <location evidence="1">Cell membrane</location>
        <topology evidence="1">Peripheral membrane protein</topology>
        <orientation evidence="1">Cytoplasmic side</orientation>
    </subcellularLocation>
</comment>
<evidence type="ECO:0000256" key="2">
    <source>
        <dbReference type="SAM" id="MobiDB-lite"/>
    </source>
</evidence>
<comment type="similarity">
    <text evidence="1">Belongs to the UPF0161 family.</text>
</comment>
<dbReference type="HAMAP" id="MF_00386">
    <property type="entry name" value="UPF0161_YidD"/>
    <property type="match status" value="1"/>
</dbReference>
<evidence type="ECO:0000313" key="4">
    <source>
        <dbReference type="Proteomes" id="UP001201873"/>
    </source>
</evidence>
<organism evidence="3 4">
    <name type="scientific">Frankia umida</name>
    <dbReference type="NCBI Taxonomy" id="573489"/>
    <lineage>
        <taxon>Bacteria</taxon>
        <taxon>Bacillati</taxon>
        <taxon>Actinomycetota</taxon>
        <taxon>Actinomycetes</taxon>
        <taxon>Frankiales</taxon>
        <taxon>Frankiaceae</taxon>
        <taxon>Frankia</taxon>
    </lineage>
</organism>
<keyword evidence="4" id="KW-1185">Reference proteome</keyword>